<accession>A0A0Q2UFX0</accession>
<keyword evidence="2" id="KW-1133">Transmembrane helix</keyword>
<gene>
    <name evidence="5" type="ORF">AO501_20935</name>
</gene>
<dbReference type="Pfam" id="PF02470">
    <property type="entry name" value="MlaD"/>
    <property type="match status" value="1"/>
</dbReference>
<feature type="domain" description="Mce/MlaD" evidence="3">
    <location>
        <begin position="41"/>
        <end position="116"/>
    </location>
</feature>
<feature type="compositionally biased region" description="Pro residues" evidence="1">
    <location>
        <begin position="434"/>
        <end position="463"/>
    </location>
</feature>
<feature type="compositionally biased region" description="Low complexity" evidence="1">
    <location>
        <begin position="419"/>
        <end position="433"/>
    </location>
</feature>
<evidence type="ECO:0000259" key="3">
    <source>
        <dbReference type="Pfam" id="PF02470"/>
    </source>
</evidence>
<feature type="compositionally biased region" description="Low complexity" evidence="1">
    <location>
        <begin position="464"/>
        <end position="473"/>
    </location>
</feature>
<proteinExistence type="predicted"/>
<evidence type="ECO:0000313" key="5">
    <source>
        <dbReference type="EMBL" id="KQH79648.1"/>
    </source>
</evidence>
<dbReference type="PANTHER" id="PTHR33371:SF19">
    <property type="entry name" value="MCE-FAMILY PROTEIN MCE4A"/>
    <property type="match status" value="1"/>
</dbReference>
<dbReference type="PANTHER" id="PTHR33371">
    <property type="entry name" value="INTERMEMBRANE PHOSPHOLIPID TRANSPORT SYSTEM BINDING PROTEIN MLAD-RELATED"/>
    <property type="match status" value="1"/>
</dbReference>
<feature type="transmembrane region" description="Helical" evidence="2">
    <location>
        <begin position="12"/>
        <end position="33"/>
    </location>
</feature>
<comment type="caution">
    <text evidence="5">The sequence shown here is derived from an EMBL/GenBank/DDBJ whole genome shotgun (WGS) entry which is preliminary data.</text>
</comment>
<dbReference type="STRING" id="1778.A9W97_13430"/>
<dbReference type="InterPro" id="IPR005693">
    <property type="entry name" value="Mce"/>
</dbReference>
<keyword evidence="2" id="KW-0812">Transmembrane</keyword>
<dbReference type="NCBIfam" id="TIGR00996">
    <property type="entry name" value="Mtu_fam_mce"/>
    <property type="match status" value="1"/>
</dbReference>
<dbReference type="InterPro" id="IPR003399">
    <property type="entry name" value="Mce/MlaD"/>
</dbReference>
<dbReference type="OrthoDB" id="3460188at2"/>
<evidence type="ECO:0000313" key="6">
    <source>
        <dbReference type="Proteomes" id="UP000051677"/>
    </source>
</evidence>
<dbReference type="Proteomes" id="UP000051677">
    <property type="component" value="Unassembled WGS sequence"/>
</dbReference>
<dbReference type="InterPro" id="IPR024516">
    <property type="entry name" value="Mce_C"/>
</dbReference>
<dbReference type="InterPro" id="IPR052336">
    <property type="entry name" value="MlaD_Phospholipid_Transporter"/>
</dbReference>
<organism evidence="5 6">
    <name type="scientific">Mycobacterium gordonae</name>
    <dbReference type="NCBI Taxonomy" id="1778"/>
    <lineage>
        <taxon>Bacteria</taxon>
        <taxon>Bacillati</taxon>
        <taxon>Actinomycetota</taxon>
        <taxon>Actinomycetes</taxon>
        <taxon>Mycobacteriales</taxon>
        <taxon>Mycobacteriaceae</taxon>
        <taxon>Mycobacterium</taxon>
    </lineage>
</organism>
<evidence type="ECO:0000259" key="4">
    <source>
        <dbReference type="Pfam" id="PF11887"/>
    </source>
</evidence>
<feature type="domain" description="Mammalian cell entry C-terminal" evidence="4">
    <location>
        <begin position="122"/>
        <end position="341"/>
    </location>
</feature>
<evidence type="ECO:0000256" key="2">
    <source>
        <dbReference type="SAM" id="Phobius"/>
    </source>
</evidence>
<evidence type="ECO:0000256" key="1">
    <source>
        <dbReference type="SAM" id="MobiDB-lite"/>
    </source>
</evidence>
<name>A0A0Q2UFX0_MYCGO</name>
<dbReference type="RefSeq" id="WP_055577454.1">
    <property type="nucleotide sequence ID" value="NZ_LKTM01000079.1"/>
</dbReference>
<dbReference type="EMBL" id="LKTM01000079">
    <property type="protein sequence ID" value="KQH79648.1"/>
    <property type="molecule type" value="Genomic_DNA"/>
</dbReference>
<protein>
    <submittedName>
        <fullName evidence="5">MCE-family protein MCE3A</fullName>
    </submittedName>
</protein>
<dbReference type="GO" id="GO:0051701">
    <property type="term" value="P:biological process involved in interaction with host"/>
    <property type="evidence" value="ECO:0007669"/>
    <property type="project" value="TreeGrafter"/>
</dbReference>
<dbReference type="AlphaFoldDB" id="A0A0Q2UFX0"/>
<reference evidence="5 6" key="1">
    <citation type="submission" date="2015-10" db="EMBL/GenBank/DDBJ databases">
        <title>Mycobacterium gordonae draft genome assembly.</title>
        <authorList>
            <person name="Ustinova V."/>
            <person name="Smirnova T."/>
            <person name="Blagodatskikh K."/>
            <person name="Varlamov D."/>
            <person name="Larionova E."/>
            <person name="Chernousova L."/>
        </authorList>
    </citation>
    <scope>NUCLEOTIDE SEQUENCE [LARGE SCALE GENOMIC DNA]</scope>
    <source>
        <strain evidence="5 6">CTRI 14-8773</strain>
    </source>
</reference>
<dbReference type="Pfam" id="PF11887">
    <property type="entry name" value="Mce4_CUP1"/>
    <property type="match status" value="1"/>
</dbReference>
<keyword evidence="2" id="KW-0472">Membrane</keyword>
<dbReference type="GO" id="GO:0005576">
    <property type="term" value="C:extracellular region"/>
    <property type="evidence" value="ECO:0007669"/>
    <property type="project" value="TreeGrafter"/>
</dbReference>
<feature type="region of interest" description="Disordered" evidence="1">
    <location>
        <begin position="414"/>
        <end position="473"/>
    </location>
</feature>
<sequence length="473" mass="48933">MQEPRPGGMHPAWWTLILLVSTIGVVAATSALFSGSFKSYVPVTLISDRAGLVMDRGGKVKMRGVQVGRVGAVSTGKDEVRLRLDIYPAEIRHIPANVRARIRATTLFSAKYVDLVYPGDPSGRHLAAGAAIRVDSVGTEVNTMFANLVKVLSQIDPAKLNGVLSALAEGLRGHGAAIGQGVTDANEVLRAVNPRAETIRGDTRAAGSVADTYSAAAQDILRTLDTASVTSSTLSDAPDLDALLTNVIGLSRSGTQVLGANRDNLIKAVNLLEPTTGLLMKYNPGLTCMLVGAKLALDTGYLDATGGANGYSLVIDSTPLFGADQYRYPQNLPIVGAKGGPGGKPGCGSLPDVAANWPLRQLITDTGWGTGLDIRPNPGIAFPAYADYLPVTRGIPEPPSIRYPGGPAPGPIPYPGAPPYGAAQYAPDGTPLYPGLPPAPPPGAPREPGPAPPGSEPFVPPAPAQVQPTPSGH</sequence>